<dbReference type="AlphaFoldDB" id="A0A8T2S3M6"/>
<protein>
    <submittedName>
        <fullName evidence="1">Uncharacterized protein</fullName>
    </submittedName>
</protein>
<reference evidence="1" key="1">
    <citation type="submission" date="2021-08" db="EMBL/GenBank/DDBJ databases">
        <title>WGS assembly of Ceratopteris richardii.</title>
        <authorList>
            <person name="Marchant D.B."/>
            <person name="Chen G."/>
            <person name="Jenkins J."/>
            <person name="Shu S."/>
            <person name="Leebens-Mack J."/>
            <person name="Grimwood J."/>
            <person name="Schmutz J."/>
            <person name="Soltis P."/>
            <person name="Soltis D."/>
            <person name="Chen Z.-H."/>
        </authorList>
    </citation>
    <scope>NUCLEOTIDE SEQUENCE</scope>
    <source>
        <strain evidence="1">Whitten #5841</strain>
        <tissue evidence="1">Leaf</tissue>
    </source>
</reference>
<accession>A0A8T2S3M6</accession>
<organism evidence="1 2">
    <name type="scientific">Ceratopteris richardii</name>
    <name type="common">Triangle waterfern</name>
    <dbReference type="NCBI Taxonomy" id="49495"/>
    <lineage>
        <taxon>Eukaryota</taxon>
        <taxon>Viridiplantae</taxon>
        <taxon>Streptophyta</taxon>
        <taxon>Embryophyta</taxon>
        <taxon>Tracheophyta</taxon>
        <taxon>Polypodiopsida</taxon>
        <taxon>Polypodiidae</taxon>
        <taxon>Polypodiales</taxon>
        <taxon>Pteridineae</taxon>
        <taxon>Pteridaceae</taxon>
        <taxon>Parkerioideae</taxon>
        <taxon>Ceratopteris</taxon>
    </lineage>
</organism>
<name>A0A8T2S3M6_CERRI</name>
<dbReference type="EMBL" id="CM035427">
    <property type="protein sequence ID" value="KAH7306766.1"/>
    <property type="molecule type" value="Genomic_DNA"/>
</dbReference>
<gene>
    <name evidence="1" type="ORF">KP509_22G028900</name>
</gene>
<sequence length="123" mass="14217">MMVLLYEGKPFHVRLTQEYNGGVCMQFGMLYNIMMNYNSVEEAMEKCGESLYLALSSCFLRDEVFADSNGVYNEDLHSYCHFKVSDKEIYEAWVTIVKFSTNQIVVNVSGMSIVDKNYVSWID</sequence>
<evidence type="ECO:0000313" key="2">
    <source>
        <dbReference type="Proteomes" id="UP000825935"/>
    </source>
</evidence>
<keyword evidence="2" id="KW-1185">Reference proteome</keyword>
<evidence type="ECO:0000313" key="1">
    <source>
        <dbReference type="EMBL" id="KAH7306766.1"/>
    </source>
</evidence>
<comment type="caution">
    <text evidence="1">The sequence shown here is derived from an EMBL/GenBank/DDBJ whole genome shotgun (WGS) entry which is preliminary data.</text>
</comment>
<proteinExistence type="predicted"/>
<dbReference type="Proteomes" id="UP000825935">
    <property type="component" value="Chromosome 22"/>
</dbReference>